<dbReference type="InterPro" id="IPR015064">
    <property type="entry name" value="Sda"/>
</dbReference>
<dbReference type="InterPro" id="IPR036916">
    <property type="entry name" value="Sda_sf"/>
</dbReference>
<name>A0ABT9YDL3_9BACI</name>
<accession>A0ABT9YDL3</accession>
<dbReference type="Pfam" id="PF08970">
    <property type="entry name" value="Sda"/>
    <property type="match status" value="1"/>
</dbReference>
<dbReference type="RefSeq" id="WP_306979987.1">
    <property type="nucleotide sequence ID" value="NZ_JAUSUA010000001.1"/>
</dbReference>
<protein>
    <recommendedName>
        <fullName evidence="3">Sporulation histidine kinase inhibitor Sda</fullName>
    </recommendedName>
</protein>
<evidence type="ECO:0000313" key="1">
    <source>
        <dbReference type="EMBL" id="MDQ0205942.1"/>
    </source>
</evidence>
<reference evidence="1 2" key="1">
    <citation type="submission" date="2023-07" db="EMBL/GenBank/DDBJ databases">
        <title>Genomic Encyclopedia of Type Strains, Phase IV (KMG-IV): sequencing the most valuable type-strain genomes for metagenomic binning, comparative biology and taxonomic classification.</title>
        <authorList>
            <person name="Goeker M."/>
        </authorList>
    </citation>
    <scope>NUCLEOTIDE SEQUENCE [LARGE SCALE GENOMIC DNA]</scope>
    <source>
        <strain evidence="1 2">DSM 19154</strain>
    </source>
</reference>
<dbReference type="Gene3D" id="1.10.287.1100">
    <property type="entry name" value="Sporulation inhibitor A"/>
    <property type="match status" value="1"/>
</dbReference>
<dbReference type="EMBL" id="JAUSUA010000001">
    <property type="protein sequence ID" value="MDQ0205942.1"/>
    <property type="molecule type" value="Genomic_DNA"/>
</dbReference>
<comment type="caution">
    <text evidence="1">The sequence shown here is derived from an EMBL/GenBank/DDBJ whole genome shotgun (WGS) entry which is preliminary data.</text>
</comment>
<organism evidence="1 2">
    <name type="scientific">Alkalicoccobacillus murimartini</name>
    <dbReference type="NCBI Taxonomy" id="171685"/>
    <lineage>
        <taxon>Bacteria</taxon>
        <taxon>Bacillati</taxon>
        <taxon>Bacillota</taxon>
        <taxon>Bacilli</taxon>
        <taxon>Bacillales</taxon>
        <taxon>Bacillaceae</taxon>
        <taxon>Alkalicoccobacillus</taxon>
    </lineage>
</organism>
<sequence>MDNFLSVDVLREAYRQALLENHNEDFIHLIRDELIKKETDSSKKTLLKINRLIGHREY</sequence>
<evidence type="ECO:0008006" key="3">
    <source>
        <dbReference type="Google" id="ProtNLM"/>
    </source>
</evidence>
<keyword evidence="2" id="KW-1185">Reference proteome</keyword>
<gene>
    <name evidence="1" type="ORF">J2S05_000716</name>
</gene>
<proteinExistence type="predicted"/>
<dbReference type="Proteomes" id="UP001225034">
    <property type="component" value="Unassembled WGS sequence"/>
</dbReference>
<dbReference type="SUPFAM" id="SSF100985">
    <property type="entry name" value="Sporulation inhibitor Sda"/>
    <property type="match status" value="1"/>
</dbReference>
<evidence type="ECO:0000313" key="2">
    <source>
        <dbReference type="Proteomes" id="UP001225034"/>
    </source>
</evidence>